<feature type="DNA-binding region" description="H-T-H motif" evidence="4">
    <location>
        <begin position="57"/>
        <end position="76"/>
    </location>
</feature>
<dbReference type="InterPro" id="IPR009057">
    <property type="entry name" value="Homeodomain-like_sf"/>
</dbReference>
<evidence type="ECO:0000313" key="8">
    <source>
        <dbReference type="Proteomes" id="UP000248330"/>
    </source>
</evidence>
<accession>A0A318EBJ8</accession>
<gene>
    <name evidence="7" type="ORF">C8D93_106102</name>
</gene>
<dbReference type="InterPro" id="IPR054129">
    <property type="entry name" value="DesT_TetR_C"/>
</dbReference>
<dbReference type="EMBL" id="QICN01000006">
    <property type="protein sequence ID" value="PXV67125.1"/>
    <property type="molecule type" value="Genomic_DNA"/>
</dbReference>
<dbReference type="Pfam" id="PF21943">
    <property type="entry name" value="TetR_C_46"/>
    <property type="match status" value="1"/>
</dbReference>
<keyword evidence="3" id="KW-0804">Transcription</keyword>
<evidence type="ECO:0000256" key="1">
    <source>
        <dbReference type="ARBA" id="ARBA00023015"/>
    </source>
</evidence>
<organism evidence="7 8">
    <name type="scientific">Sinimarinibacterium flocculans</name>
    <dbReference type="NCBI Taxonomy" id="985250"/>
    <lineage>
        <taxon>Bacteria</taxon>
        <taxon>Pseudomonadati</taxon>
        <taxon>Pseudomonadota</taxon>
        <taxon>Gammaproteobacteria</taxon>
        <taxon>Nevskiales</taxon>
        <taxon>Nevskiaceae</taxon>
        <taxon>Sinimarinibacterium</taxon>
    </lineage>
</organism>
<dbReference type="InterPro" id="IPR023772">
    <property type="entry name" value="DNA-bd_HTH_TetR-type_CS"/>
</dbReference>
<dbReference type="Pfam" id="PF00440">
    <property type="entry name" value="TetR_N"/>
    <property type="match status" value="1"/>
</dbReference>
<proteinExistence type="predicted"/>
<dbReference type="PANTHER" id="PTHR47752:SF1">
    <property type="entry name" value="HTH-TYPE TRANSCRIPTIONAL REPRESSOR FABR"/>
    <property type="match status" value="1"/>
</dbReference>
<evidence type="ECO:0000256" key="5">
    <source>
        <dbReference type="SAM" id="MobiDB-lite"/>
    </source>
</evidence>
<feature type="domain" description="HTH tetR-type" evidence="6">
    <location>
        <begin position="33"/>
        <end position="94"/>
    </location>
</feature>
<keyword evidence="8" id="KW-1185">Reference proteome</keyword>
<dbReference type="Gene3D" id="1.10.357.10">
    <property type="entry name" value="Tetracycline Repressor, domain 2"/>
    <property type="match status" value="1"/>
</dbReference>
<dbReference type="PROSITE" id="PS50977">
    <property type="entry name" value="HTH_TETR_2"/>
    <property type="match status" value="1"/>
</dbReference>
<reference evidence="7 8" key="1">
    <citation type="submission" date="2018-04" db="EMBL/GenBank/DDBJ databases">
        <title>Genomic Encyclopedia of Type Strains, Phase IV (KMG-IV): sequencing the most valuable type-strain genomes for metagenomic binning, comparative biology and taxonomic classification.</title>
        <authorList>
            <person name="Goeker M."/>
        </authorList>
    </citation>
    <scope>NUCLEOTIDE SEQUENCE [LARGE SCALE GENOMIC DNA]</scope>
    <source>
        <strain evidence="7 8">DSM 104150</strain>
    </source>
</reference>
<keyword evidence="1" id="KW-0805">Transcription regulation</keyword>
<keyword evidence="2 4" id="KW-0238">DNA-binding</keyword>
<dbReference type="InterPro" id="IPR001647">
    <property type="entry name" value="HTH_TetR"/>
</dbReference>
<evidence type="ECO:0000259" key="6">
    <source>
        <dbReference type="PROSITE" id="PS50977"/>
    </source>
</evidence>
<dbReference type="PANTHER" id="PTHR47752">
    <property type="entry name" value="HTH-TYPE TRANSCRIPTIONAL REPRESSOR FABR"/>
    <property type="match status" value="1"/>
</dbReference>
<dbReference type="InterPro" id="IPR050692">
    <property type="entry name" value="HTH_transcr_repressor_FabR"/>
</dbReference>
<dbReference type="Proteomes" id="UP000248330">
    <property type="component" value="Unassembled WGS sequence"/>
</dbReference>
<evidence type="ECO:0000256" key="4">
    <source>
        <dbReference type="PROSITE-ProRule" id="PRU00335"/>
    </source>
</evidence>
<evidence type="ECO:0000256" key="3">
    <source>
        <dbReference type="ARBA" id="ARBA00023163"/>
    </source>
</evidence>
<name>A0A318EBJ8_9GAMM</name>
<comment type="caution">
    <text evidence="7">The sequence shown here is derived from an EMBL/GenBank/DDBJ whole genome shotgun (WGS) entry which is preliminary data.</text>
</comment>
<evidence type="ECO:0000256" key="2">
    <source>
        <dbReference type="ARBA" id="ARBA00023125"/>
    </source>
</evidence>
<dbReference type="SUPFAM" id="SSF46689">
    <property type="entry name" value="Homeodomain-like"/>
    <property type="match status" value="1"/>
</dbReference>
<dbReference type="AlphaFoldDB" id="A0A318EBJ8"/>
<dbReference type="GO" id="GO:0003677">
    <property type="term" value="F:DNA binding"/>
    <property type="evidence" value="ECO:0007669"/>
    <property type="project" value="UniProtKB-UniRule"/>
</dbReference>
<feature type="region of interest" description="Disordered" evidence="5">
    <location>
        <begin position="1"/>
        <end position="30"/>
    </location>
</feature>
<dbReference type="OrthoDB" id="8617654at2"/>
<evidence type="ECO:0000313" key="7">
    <source>
        <dbReference type="EMBL" id="PXV67125.1"/>
    </source>
</evidence>
<dbReference type="RefSeq" id="WP_110265443.1">
    <property type="nucleotide sequence ID" value="NZ_CAKZQT010000001.1"/>
</dbReference>
<sequence length="234" mass="25968">MRSRKRSDGPSQPPGDGETVEAEPDGGRDWRKRRTRRALINAALALLEGERSFSSLSLREVARGARITPAAFYRHFSGMEELGHALIEDSFESLHEMMRKARAGGLPSTRMIRASVKVFLDHVGAHRAHFSFIAKERFSGSTVIRVAIRKEVRLWVGELAVDLSRFPALGKFSAEDLQMLAGLMVNVVVAASELVLDTPPKDKEALTRIYRHAEKQMRLVMLGAGAWDSSRSSG</sequence>
<protein>
    <submittedName>
        <fullName evidence="7">TetR family transcriptional regulator</fullName>
    </submittedName>
</protein>
<dbReference type="PROSITE" id="PS01081">
    <property type="entry name" value="HTH_TETR_1"/>
    <property type="match status" value="1"/>
</dbReference>
<dbReference type="Gene3D" id="1.10.10.60">
    <property type="entry name" value="Homeodomain-like"/>
    <property type="match status" value="1"/>
</dbReference>